<dbReference type="HOGENOM" id="CLU_789259_0_0_9"/>
<proteinExistence type="predicted"/>
<name>K1LKA0_9LACT</name>
<gene>
    <name evidence="1" type="ORF">HMPREF9706_01281</name>
</gene>
<dbReference type="EMBL" id="AGZD01000007">
    <property type="protein sequence ID" value="EKB55091.1"/>
    <property type="molecule type" value="Genomic_DNA"/>
</dbReference>
<protein>
    <recommendedName>
        <fullName evidence="3">SEC-C domain-containing protein</fullName>
    </recommendedName>
</protein>
<dbReference type="PATRIC" id="fig|883111.3.peg.1286"/>
<dbReference type="STRING" id="883111.HMPREF9706_01281"/>
<dbReference type="Proteomes" id="UP000004465">
    <property type="component" value="Unassembled WGS sequence"/>
</dbReference>
<evidence type="ECO:0008006" key="3">
    <source>
        <dbReference type="Google" id="ProtNLM"/>
    </source>
</evidence>
<dbReference type="InterPro" id="IPR004027">
    <property type="entry name" value="SEC_C_motif"/>
</dbReference>
<accession>K1LKA0</accession>
<comment type="caution">
    <text evidence="1">The sequence shown here is derived from an EMBL/GenBank/DDBJ whole genome shotgun (WGS) entry which is preliminary data.</text>
</comment>
<dbReference type="Pfam" id="PF02810">
    <property type="entry name" value="SEC-C"/>
    <property type="match status" value="1"/>
</dbReference>
<dbReference type="AlphaFoldDB" id="K1LKA0"/>
<dbReference type="Gene3D" id="3.10.450.50">
    <property type="match status" value="1"/>
</dbReference>
<keyword evidence="2" id="KW-1185">Reference proteome</keyword>
<evidence type="ECO:0000313" key="1">
    <source>
        <dbReference type="EMBL" id="EKB55091.1"/>
    </source>
</evidence>
<sequence length="368" mass="43408">MKIGRNDPCPCGSGKKYKKCCLNKEESNFFIGDDKFYCEIEPLYKSLDFEINTYLEFEISLPFQIALEDKSLFSFKKKDCILHYLYKLQKRNETVVEHKDLSVEKYYTSVIIGISYNSGNYQGNISSEEIINILFDYSLKELNKQIIAYTVCTKDDSCFRINKEALFPIAAINLVNLEEKISNKSLFILHMNFNCQKDHIHHDKINDFIRHYNIYNEQTNPLLHAESYVLKANRKFREGFYDEAVISIQTNIEIIIRIIYKEILVCLKYTEIDIQNKLEEESFMSIIKKKLSQYLGGTWDLTRSGTAIHEWYADTYSMRNKIVHAGYYPTFEETDLSINAAMKFRGFIFDRVRANKTKYPRLNEYFTN</sequence>
<dbReference type="SUPFAM" id="SSF103642">
    <property type="entry name" value="Sec-C motif"/>
    <property type="match status" value="1"/>
</dbReference>
<dbReference type="RefSeq" id="WP_006908588.1">
    <property type="nucleotide sequence ID" value="NZ_JH932292.1"/>
</dbReference>
<evidence type="ECO:0000313" key="2">
    <source>
        <dbReference type="Proteomes" id="UP000004465"/>
    </source>
</evidence>
<reference evidence="1 2" key="1">
    <citation type="submission" date="2012-07" db="EMBL/GenBank/DDBJ databases">
        <title>The Genome Sequence of Facklamia hominis CCUG 36813.</title>
        <authorList>
            <consortium name="The Broad Institute Genome Sequencing Platform"/>
            <person name="Earl A."/>
            <person name="Ward D."/>
            <person name="Feldgarden M."/>
            <person name="Gevers D."/>
            <person name="Huys G."/>
            <person name="Walker B."/>
            <person name="Young S.K."/>
            <person name="Zeng Q."/>
            <person name="Gargeya S."/>
            <person name="Fitzgerald M."/>
            <person name="Haas B."/>
            <person name="Abouelleil A."/>
            <person name="Alvarado L."/>
            <person name="Arachchi H.M."/>
            <person name="Berlin A.M."/>
            <person name="Chapman S.B."/>
            <person name="Goldberg J."/>
            <person name="Griggs A."/>
            <person name="Gujja S."/>
            <person name="Hansen M."/>
            <person name="Howarth C."/>
            <person name="Imamovic A."/>
            <person name="Larimer J."/>
            <person name="McCowen C."/>
            <person name="Montmayeur A."/>
            <person name="Murphy C."/>
            <person name="Neiman D."/>
            <person name="Pearson M."/>
            <person name="Priest M."/>
            <person name="Roberts A."/>
            <person name="Saif S."/>
            <person name="Shea T."/>
            <person name="Sisk P."/>
            <person name="Sykes S."/>
            <person name="Wortman J."/>
            <person name="Nusbaum C."/>
            <person name="Birren B."/>
        </authorList>
    </citation>
    <scope>NUCLEOTIDE SEQUENCE [LARGE SCALE GENOMIC DNA]</scope>
    <source>
        <strain evidence="1 2">CCUG 36813</strain>
    </source>
</reference>
<organism evidence="1 2">
    <name type="scientific">Facklamia hominis CCUG 36813</name>
    <dbReference type="NCBI Taxonomy" id="883111"/>
    <lineage>
        <taxon>Bacteria</taxon>
        <taxon>Bacillati</taxon>
        <taxon>Bacillota</taxon>
        <taxon>Bacilli</taxon>
        <taxon>Lactobacillales</taxon>
        <taxon>Aerococcaceae</taxon>
        <taxon>Facklamia</taxon>
    </lineage>
</organism>